<evidence type="ECO:0000259" key="4">
    <source>
        <dbReference type="PROSITE" id="PS50887"/>
    </source>
</evidence>
<protein>
    <submittedName>
        <fullName evidence="5">EAL domain-containing protein</fullName>
    </submittedName>
</protein>
<dbReference type="InterPro" id="IPR035919">
    <property type="entry name" value="EAL_sf"/>
</dbReference>
<dbReference type="PANTHER" id="PTHR33121:SF70">
    <property type="entry name" value="SIGNALING PROTEIN YKOW"/>
    <property type="match status" value="1"/>
</dbReference>
<dbReference type="Proteomes" id="UP000029738">
    <property type="component" value="Unassembled WGS sequence"/>
</dbReference>
<proteinExistence type="predicted"/>
<dbReference type="AlphaFoldDB" id="A0A8S9TAJ8"/>
<comment type="caution">
    <text evidence="5">The sequence shown here is derived from an EMBL/GenBank/DDBJ whole genome shotgun (WGS) entry which is preliminary data.</text>
</comment>
<keyword evidence="6" id="KW-1185">Reference proteome</keyword>
<dbReference type="SUPFAM" id="SSF141868">
    <property type="entry name" value="EAL domain-like"/>
    <property type="match status" value="1"/>
</dbReference>
<keyword evidence="1" id="KW-0597">Phosphoprotein</keyword>
<dbReference type="PANTHER" id="PTHR33121">
    <property type="entry name" value="CYCLIC DI-GMP PHOSPHODIESTERASE PDEF"/>
    <property type="match status" value="1"/>
</dbReference>
<evidence type="ECO:0000313" key="6">
    <source>
        <dbReference type="Proteomes" id="UP000029738"/>
    </source>
</evidence>
<dbReference type="InterPro" id="IPR029787">
    <property type="entry name" value="Nucleotide_cyclase"/>
</dbReference>
<dbReference type="GO" id="GO:0071111">
    <property type="term" value="F:cyclic-guanylate-specific phosphodiesterase activity"/>
    <property type="evidence" value="ECO:0007669"/>
    <property type="project" value="InterPro"/>
</dbReference>
<dbReference type="FunFam" id="3.20.20.450:FF:000001">
    <property type="entry name" value="Cyclic di-GMP phosphodiesterase yahA"/>
    <property type="match status" value="1"/>
</dbReference>
<accession>A0A8S9TAJ8</accession>
<evidence type="ECO:0000259" key="2">
    <source>
        <dbReference type="PROSITE" id="PS50110"/>
    </source>
</evidence>
<dbReference type="PROSITE" id="PS50883">
    <property type="entry name" value="EAL"/>
    <property type="match status" value="1"/>
</dbReference>
<reference evidence="5" key="2">
    <citation type="submission" date="2019-11" db="EMBL/GenBank/DDBJ databases">
        <title>Improved Assembly of Tolypothrix boutellei genome.</title>
        <authorList>
            <person name="Sarangi A.N."/>
            <person name="Mukherjee M."/>
            <person name="Ghosh S."/>
            <person name="Singh D."/>
            <person name="Das A."/>
            <person name="Kant S."/>
            <person name="Prusty A."/>
            <person name="Tripathy S."/>
        </authorList>
    </citation>
    <scope>NUCLEOTIDE SEQUENCE</scope>
    <source>
        <strain evidence="5">VB521301</strain>
    </source>
</reference>
<dbReference type="SMART" id="SM00052">
    <property type="entry name" value="EAL"/>
    <property type="match status" value="1"/>
</dbReference>
<dbReference type="InterPro" id="IPR050706">
    <property type="entry name" value="Cyclic-di-GMP_PDE-like"/>
</dbReference>
<feature type="modified residue" description="4-aspartylphosphate" evidence="1">
    <location>
        <position position="56"/>
    </location>
</feature>
<feature type="domain" description="EAL" evidence="3">
    <location>
        <begin position="341"/>
        <end position="597"/>
    </location>
</feature>
<reference evidence="5" key="1">
    <citation type="journal article" date="2015" name="Genome Announc.">
        <title>Draft Genome Sequence of Tolypothrix boutellei Strain VB521301.</title>
        <authorList>
            <person name="Chandrababunaidu M.M."/>
            <person name="Singh D."/>
            <person name="Sen D."/>
            <person name="Bhan S."/>
            <person name="Das S."/>
            <person name="Gupta A."/>
            <person name="Adhikary S.P."/>
            <person name="Tripathy S."/>
        </authorList>
    </citation>
    <scope>NUCLEOTIDE SEQUENCE</scope>
    <source>
        <strain evidence="5">VB521301</strain>
    </source>
</reference>
<feature type="domain" description="GGDEF" evidence="4">
    <location>
        <begin position="199"/>
        <end position="332"/>
    </location>
</feature>
<dbReference type="EMBL" id="JHEG04000001">
    <property type="protein sequence ID" value="KAF3889186.1"/>
    <property type="molecule type" value="Genomic_DNA"/>
</dbReference>
<gene>
    <name evidence="5" type="ORF">DA73_0400029675</name>
</gene>
<dbReference type="PROSITE" id="PS50887">
    <property type="entry name" value="GGDEF"/>
    <property type="match status" value="1"/>
</dbReference>
<dbReference type="Gene3D" id="3.30.70.270">
    <property type="match status" value="1"/>
</dbReference>
<dbReference type="InterPro" id="IPR001789">
    <property type="entry name" value="Sig_transdc_resp-reg_receiver"/>
</dbReference>
<dbReference type="Pfam" id="PF00990">
    <property type="entry name" value="GGDEF"/>
    <property type="match status" value="1"/>
</dbReference>
<dbReference type="Pfam" id="PF00563">
    <property type="entry name" value="EAL"/>
    <property type="match status" value="1"/>
</dbReference>
<dbReference type="CDD" id="cd01949">
    <property type="entry name" value="GGDEF"/>
    <property type="match status" value="1"/>
</dbReference>
<organism evidence="5 6">
    <name type="scientific">Tolypothrix bouteillei VB521301</name>
    <dbReference type="NCBI Taxonomy" id="1479485"/>
    <lineage>
        <taxon>Bacteria</taxon>
        <taxon>Bacillati</taxon>
        <taxon>Cyanobacteriota</taxon>
        <taxon>Cyanophyceae</taxon>
        <taxon>Nostocales</taxon>
        <taxon>Tolypothrichaceae</taxon>
        <taxon>Tolypothrix</taxon>
    </lineage>
</organism>
<dbReference type="Pfam" id="PF00072">
    <property type="entry name" value="Response_reg"/>
    <property type="match status" value="1"/>
</dbReference>
<dbReference type="InterPro" id="IPR000160">
    <property type="entry name" value="GGDEF_dom"/>
</dbReference>
<dbReference type="SUPFAM" id="SSF55073">
    <property type="entry name" value="Nucleotide cyclase"/>
    <property type="match status" value="1"/>
</dbReference>
<dbReference type="NCBIfam" id="TIGR00254">
    <property type="entry name" value="GGDEF"/>
    <property type="match status" value="1"/>
</dbReference>
<dbReference type="SMART" id="SM00448">
    <property type="entry name" value="REC"/>
    <property type="match status" value="1"/>
</dbReference>
<name>A0A8S9TAJ8_9CYAN</name>
<dbReference type="InterPro" id="IPR001633">
    <property type="entry name" value="EAL_dom"/>
</dbReference>
<dbReference type="CDD" id="cd19920">
    <property type="entry name" value="REC_PA4781-like"/>
    <property type="match status" value="1"/>
</dbReference>
<dbReference type="GO" id="GO:0000160">
    <property type="term" value="P:phosphorelay signal transduction system"/>
    <property type="evidence" value="ECO:0007669"/>
    <property type="project" value="InterPro"/>
</dbReference>
<dbReference type="SMART" id="SM00267">
    <property type="entry name" value="GGDEF"/>
    <property type="match status" value="1"/>
</dbReference>
<dbReference type="CDD" id="cd01948">
    <property type="entry name" value="EAL"/>
    <property type="match status" value="1"/>
</dbReference>
<feature type="domain" description="Response regulatory" evidence="2">
    <location>
        <begin position="7"/>
        <end position="123"/>
    </location>
</feature>
<dbReference type="Gene3D" id="3.20.20.450">
    <property type="entry name" value="EAL domain"/>
    <property type="match status" value="1"/>
</dbReference>
<evidence type="ECO:0000313" key="5">
    <source>
        <dbReference type="EMBL" id="KAF3889186.1"/>
    </source>
</evidence>
<dbReference type="PROSITE" id="PS50110">
    <property type="entry name" value="RESPONSE_REGULATORY"/>
    <property type="match status" value="1"/>
</dbReference>
<evidence type="ECO:0000259" key="3">
    <source>
        <dbReference type="PROSITE" id="PS50883"/>
    </source>
</evidence>
<dbReference type="SUPFAM" id="SSF52172">
    <property type="entry name" value="CheY-like"/>
    <property type="match status" value="1"/>
</dbReference>
<dbReference type="InterPro" id="IPR043128">
    <property type="entry name" value="Rev_trsase/Diguanyl_cyclase"/>
</dbReference>
<evidence type="ECO:0000256" key="1">
    <source>
        <dbReference type="PROSITE-ProRule" id="PRU00169"/>
    </source>
</evidence>
<dbReference type="RefSeq" id="WP_038076966.1">
    <property type="nucleotide sequence ID" value="NZ_JHEG04000001.1"/>
</dbReference>
<sequence length="600" mass="68104">MAVCKGDILIVDDTLENLRFLSTTLIERGYKVRSVTSGAMALVVAQTALPNLILLDIRMPEEDGYEVCQRLKMDTQTREIPVIFLSAANEVIDKVRAFEVGGVDYVTKPFHLEELLARIDTHLSLQAARQEIRKLNVELEERVRLRTIQLEREIVERQKLQEKLLHIALHDSLTGLLNRAWLMERLQQLLEHAQQYPNFLFAILFLDCDRFKIVNDSLGHLVGDRLLIAIARRLESCLPPGSTLARLGGDEFTILLENIQNVQAVTTVAERILQEFTISFKVSQSDIFSNVSIGIVLGNKSYEQPEHLLRDADTAMYQAKGIGKGCYQVFDPAMHHHALNCLEIETDLRQATEQNELIVYYQPIVSLTSGRIVGFEALVRWQHPKQGLLSPNQFIFIAEQSELIIKIDLWVMREACRQLRLWQNEGLIADSIKMSVNLSVKHLTRTNLIQEIDSLLQESRLDRRDLRLEITESGIMGNAEIAASILEQLKYREIHLSIDDFGTGYSSLSYLQRLPVNTLKIDRSFISRIQNDGQNTEIIRAIIALSDSLGIQAIAEGVETSSQLQHLRTLGCAFGQGYFFSPPLNAESAMRLLQTPPQWL</sequence>
<dbReference type="Gene3D" id="3.40.50.2300">
    <property type="match status" value="1"/>
</dbReference>
<dbReference type="InterPro" id="IPR011006">
    <property type="entry name" value="CheY-like_superfamily"/>
</dbReference>